<comment type="caution">
    <text evidence="1">The sequence shown here is derived from an EMBL/GenBank/DDBJ whole genome shotgun (WGS) entry which is preliminary data.</text>
</comment>
<keyword evidence="2" id="KW-1185">Reference proteome</keyword>
<reference evidence="1" key="1">
    <citation type="journal article" date="2020" name="Nat. Commun.">
        <title>Large-scale genome sequencing of mycorrhizal fungi provides insights into the early evolution of symbiotic traits.</title>
        <authorList>
            <person name="Miyauchi S."/>
            <person name="Kiss E."/>
            <person name="Kuo A."/>
            <person name="Drula E."/>
            <person name="Kohler A."/>
            <person name="Sanchez-Garcia M."/>
            <person name="Morin E."/>
            <person name="Andreopoulos B."/>
            <person name="Barry K.W."/>
            <person name="Bonito G."/>
            <person name="Buee M."/>
            <person name="Carver A."/>
            <person name="Chen C."/>
            <person name="Cichocki N."/>
            <person name="Clum A."/>
            <person name="Culley D."/>
            <person name="Crous P.W."/>
            <person name="Fauchery L."/>
            <person name="Girlanda M."/>
            <person name="Hayes R.D."/>
            <person name="Keri Z."/>
            <person name="LaButti K."/>
            <person name="Lipzen A."/>
            <person name="Lombard V."/>
            <person name="Magnuson J."/>
            <person name="Maillard F."/>
            <person name="Murat C."/>
            <person name="Nolan M."/>
            <person name="Ohm R.A."/>
            <person name="Pangilinan J."/>
            <person name="Pereira M.F."/>
            <person name="Perotto S."/>
            <person name="Peter M."/>
            <person name="Pfister S."/>
            <person name="Riley R."/>
            <person name="Sitrit Y."/>
            <person name="Stielow J.B."/>
            <person name="Szollosi G."/>
            <person name="Zifcakova L."/>
            <person name="Stursova M."/>
            <person name="Spatafora J.W."/>
            <person name="Tedersoo L."/>
            <person name="Vaario L.M."/>
            <person name="Yamada A."/>
            <person name="Yan M."/>
            <person name="Wang P."/>
            <person name="Xu J."/>
            <person name="Bruns T."/>
            <person name="Baldrian P."/>
            <person name="Vilgalys R."/>
            <person name="Dunand C."/>
            <person name="Henrissat B."/>
            <person name="Grigoriev I.V."/>
            <person name="Hibbett D."/>
            <person name="Nagy L.G."/>
            <person name="Martin F.M."/>
        </authorList>
    </citation>
    <scope>NUCLEOTIDE SEQUENCE</scope>
    <source>
        <strain evidence="1">UH-Tt-Lm1</strain>
    </source>
</reference>
<dbReference type="EMBL" id="WIUZ02000010">
    <property type="protein sequence ID" value="KAF9783198.1"/>
    <property type="molecule type" value="Genomic_DNA"/>
</dbReference>
<evidence type="ECO:0008006" key="3">
    <source>
        <dbReference type="Google" id="ProtNLM"/>
    </source>
</evidence>
<gene>
    <name evidence="1" type="ORF">BJ322DRAFT_140781</name>
</gene>
<proteinExistence type="predicted"/>
<organism evidence="1 2">
    <name type="scientific">Thelephora terrestris</name>
    <dbReference type="NCBI Taxonomy" id="56493"/>
    <lineage>
        <taxon>Eukaryota</taxon>
        <taxon>Fungi</taxon>
        <taxon>Dikarya</taxon>
        <taxon>Basidiomycota</taxon>
        <taxon>Agaricomycotina</taxon>
        <taxon>Agaricomycetes</taxon>
        <taxon>Thelephorales</taxon>
        <taxon>Thelephoraceae</taxon>
        <taxon>Thelephora</taxon>
    </lineage>
</organism>
<dbReference type="InterPro" id="IPR032675">
    <property type="entry name" value="LRR_dom_sf"/>
</dbReference>
<dbReference type="Proteomes" id="UP000736335">
    <property type="component" value="Unassembled WGS sequence"/>
</dbReference>
<accession>A0A9P6L5M0</accession>
<protein>
    <recommendedName>
        <fullName evidence="3">F-box domain-containing protein</fullName>
    </recommendedName>
</protein>
<sequence>MRLHRRSQGPTVFKLLMGDGIDMTATRPFHNAYVLTAIMGPNPQEPEGSVILPPETLDQILEHIPTDREGTPTLLSCALVATWWTDPSQRRLFSSVSINDKNYRQWMDGIVLSESKDRLLRYIRSFLHSRSLGDAIRYPMWNLPRDSGEYLSGLHNVRSLTLRNITIEDIGEESFDECFSAFRETLTELSLELFAMSFDAFVTVVDYFPNLTTLRLGSFALRCEELWPAPSLSRPLRGKICIHNPNLIFVAQLAELDLEYDSLVIESSLGGVGGAVESALQVSASTVRYLRLAAPLRPGANAWAFDHLPQLRELELLLNWSSSVHEGLLSSIISTELRRVVFLASPIHDWNIFSQGMGVWSSIDVQLCELVARLGRAGRCHTLEVEFRLLKDGKSFPGHELSKLLAGFRDVGTVIITYAAPSQS</sequence>
<reference evidence="1" key="2">
    <citation type="submission" date="2020-11" db="EMBL/GenBank/DDBJ databases">
        <authorList>
            <consortium name="DOE Joint Genome Institute"/>
            <person name="Kuo A."/>
            <person name="Miyauchi S."/>
            <person name="Kiss E."/>
            <person name="Drula E."/>
            <person name="Kohler A."/>
            <person name="Sanchez-Garcia M."/>
            <person name="Andreopoulos B."/>
            <person name="Barry K.W."/>
            <person name="Bonito G."/>
            <person name="Buee M."/>
            <person name="Carver A."/>
            <person name="Chen C."/>
            <person name="Cichocki N."/>
            <person name="Clum A."/>
            <person name="Culley D."/>
            <person name="Crous P.W."/>
            <person name="Fauchery L."/>
            <person name="Girlanda M."/>
            <person name="Hayes R."/>
            <person name="Keri Z."/>
            <person name="Labutti K."/>
            <person name="Lipzen A."/>
            <person name="Lombard V."/>
            <person name="Magnuson J."/>
            <person name="Maillard F."/>
            <person name="Morin E."/>
            <person name="Murat C."/>
            <person name="Nolan M."/>
            <person name="Ohm R."/>
            <person name="Pangilinan J."/>
            <person name="Pereira M."/>
            <person name="Perotto S."/>
            <person name="Peter M."/>
            <person name="Riley R."/>
            <person name="Sitrit Y."/>
            <person name="Stielow B."/>
            <person name="Szollosi G."/>
            <person name="Zifcakova L."/>
            <person name="Stursova M."/>
            <person name="Spatafora J.W."/>
            <person name="Tedersoo L."/>
            <person name="Vaario L.-M."/>
            <person name="Yamada A."/>
            <person name="Yan M."/>
            <person name="Wang P."/>
            <person name="Xu J."/>
            <person name="Bruns T."/>
            <person name="Baldrian P."/>
            <person name="Vilgalys R."/>
            <person name="Henrissat B."/>
            <person name="Grigoriev I.V."/>
            <person name="Hibbett D."/>
            <person name="Nagy L.G."/>
            <person name="Martin F.M."/>
        </authorList>
    </citation>
    <scope>NUCLEOTIDE SEQUENCE</scope>
    <source>
        <strain evidence="1">UH-Tt-Lm1</strain>
    </source>
</reference>
<evidence type="ECO:0000313" key="1">
    <source>
        <dbReference type="EMBL" id="KAF9783198.1"/>
    </source>
</evidence>
<dbReference type="OrthoDB" id="2745898at2759"/>
<dbReference type="AlphaFoldDB" id="A0A9P6L5M0"/>
<dbReference type="Gene3D" id="3.80.10.10">
    <property type="entry name" value="Ribonuclease Inhibitor"/>
    <property type="match status" value="1"/>
</dbReference>
<evidence type="ECO:0000313" key="2">
    <source>
        <dbReference type="Proteomes" id="UP000736335"/>
    </source>
</evidence>
<name>A0A9P6L5M0_9AGAM</name>
<dbReference type="SUPFAM" id="SSF52047">
    <property type="entry name" value="RNI-like"/>
    <property type="match status" value="1"/>
</dbReference>